<dbReference type="Pfam" id="PF05378">
    <property type="entry name" value="Hydant_A_N"/>
    <property type="match status" value="1"/>
</dbReference>
<evidence type="ECO:0000313" key="3">
    <source>
        <dbReference type="EMBL" id="GCD93213.1"/>
    </source>
</evidence>
<dbReference type="PANTHER" id="PTHR11365">
    <property type="entry name" value="5-OXOPROLINASE RELATED"/>
    <property type="match status" value="1"/>
</dbReference>
<evidence type="ECO:0000313" key="4">
    <source>
        <dbReference type="Proteomes" id="UP000286931"/>
    </source>
</evidence>
<dbReference type="RefSeq" id="WP_126635468.1">
    <property type="nucleotide sequence ID" value="NZ_BIFH01000013.1"/>
</dbReference>
<name>A0A401YF41_9ACTN</name>
<dbReference type="InterPro" id="IPR045079">
    <property type="entry name" value="Oxoprolinase-like"/>
</dbReference>
<keyword evidence="4" id="KW-1185">Reference proteome</keyword>
<dbReference type="Proteomes" id="UP000286931">
    <property type="component" value="Unassembled WGS sequence"/>
</dbReference>
<sequence>MSGGVRTIGVDVGPTNTDGALLAGDVPVATVKVPSAGDPVESVRTAVAALMREAPRGPRAAHVAIGLRTAAHAVTRRAGLTRVGVLRIGGPVSDAVPPLAQWPADLRTAVHAGSAMVDGGAGLTRADAVALDRDAVARFAGALAGRCDAFAVTGVFSPIDDTQEHEAAEIIRREVGTDAFVGLSAGSGGLGLIERENGTVLDAALSRHTRALADALTAALGALGLSSATVLVARGDGTLTSLEYLRLHPGLALGSGPAGTLRGAGLLTGLADAVVADVGARRIRVGVLAGGFPQESRPGVVIGGVPVSFPMPDLIRVPADDPDAFEEAVDRMQPGAARLPLVVVGGGSAASAAGSAPAADIVLPEHGLVAGAFGAALSPVGGAYEQLVRTGEAGEAHAVDEVREGARRSAVRAGADPRRVVVLPVERVPVPYLPGPAFSLRARAVGPPSPL</sequence>
<accession>A0A401YF41</accession>
<evidence type="ECO:0000259" key="2">
    <source>
        <dbReference type="Pfam" id="PF05378"/>
    </source>
</evidence>
<dbReference type="InterPro" id="IPR002821">
    <property type="entry name" value="Hydantoinase_A"/>
</dbReference>
<evidence type="ECO:0008006" key="5">
    <source>
        <dbReference type="Google" id="ProtNLM"/>
    </source>
</evidence>
<dbReference type="InterPro" id="IPR008040">
    <property type="entry name" value="Hydant_A_N"/>
</dbReference>
<dbReference type="PANTHER" id="PTHR11365:SF10">
    <property type="entry name" value="HYDANTOINASE_OXOPROLINASE"/>
    <property type="match status" value="1"/>
</dbReference>
<protein>
    <recommendedName>
        <fullName evidence="5">Hydantoinase</fullName>
    </recommendedName>
</protein>
<feature type="domain" description="Hydantoinase/oxoprolinase N-terminal" evidence="2">
    <location>
        <begin position="8"/>
        <end position="174"/>
    </location>
</feature>
<evidence type="ECO:0000259" key="1">
    <source>
        <dbReference type="Pfam" id="PF01968"/>
    </source>
</evidence>
<dbReference type="EMBL" id="BIFH01000013">
    <property type="protein sequence ID" value="GCD93213.1"/>
    <property type="molecule type" value="Genomic_DNA"/>
</dbReference>
<dbReference type="SUPFAM" id="SSF53067">
    <property type="entry name" value="Actin-like ATPase domain"/>
    <property type="match status" value="1"/>
</dbReference>
<dbReference type="Pfam" id="PF01968">
    <property type="entry name" value="Hydantoinase_A"/>
    <property type="match status" value="1"/>
</dbReference>
<organism evidence="3 4">
    <name type="scientific">Embleya hyalina</name>
    <dbReference type="NCBI Taxonomy" id="516124"/>
    <lineage>
        <taxon>Bacteria</taxon>
        <taxon>Bacillati</taxon>
        <taxon>Actinomycetota</taxon>
        <taxon>Actinomycetes</taxon>
        <taxon>Kitasatosporales</taxon>
        <taxon>Streptomycetaceae</taxon>
        <taxon>Embleya</taxon>
    </lineage>
</organism>
<proteinExistence type="predicted"/>
<dbReference type="OrthoDB" id="9768323at2"/>
<gene>
    <name evidence="3" type="ORF">EHYA_00856</name>
</gene>
<dbReference type="InterPro" id="IPR043129">
    <property type="entry name" value="ATPase_NBD"/>
</dbReference>
<dbReference type="GO" id="GO:0016787">
    <property type="term" value="F:hydrolase activity"/>
    <property type="evidence" value="ECO:0007669"/>
    <property type="project" value="InterPro"/>
</dbReference>
<reference evidence="3 4" key="1">
    <citation type="submission" date="2018-12" db="EMBL/GenBank/DDBJ databases">
        <title>Draft genome sequence of Embleya hyalina NBRC 13850T.</title>
        <authorList>
            <person name="Komaki H."/>
            <person name="Hosoyama A."/>
            <person name="Kimura A."/>
            <person name="Ichikawa N."/>
            <person name="Tamura T."/>
        </authorList>
    </citation>
    <scope>NUCLEOTIDE SEQUENCE [LARGE SCALE GENOMIC DNA]</scope>
    <source>
        <strain evidence="3 4">NBRC 13850</strain>
    </source>
</reference>
<feature type="domain" description="Hydantoinase A/oxoprolinase" evidence="1">
    <location>
        <begin position="195"/>
        <end position="314"/>
    </location>
</feature>
<dbReference type="AlphaFoldDB" id="A0A401YF41"/>
<comment type="caution">
    <text evidence="3">The sequence shown here is derived from an EMBL/GenBank/DDBJ whole genome shotgun (WGS) entry which is preliminary data.</text>
</comment>